<organism evidence="1">
    <name type="scientific">Ensifer adhaerens</name>
    <name type="common">Sinorhizobium morelense</name>
    <dbReference type="NCBI Taxonomy" id="106592"/>
    <lineage>
        <taxon>Bacteria</taxon>
        <taxon>Pseudomonadati</taxon>
        <taxon>Pseudomonadota</taxon>
        <taxon>Alphaproteobacteria</taxon>
        <taxon>Hyphomicrobiales</taxon>
        <taxon>Rhizobiaceae</taxon>
        <taxon>Sinorhizobium/Ensifer group</taxon>
        <taxon>Ensifer</taxon>
    </lineage>
</organism>
<dbReference type="AlphaFoldDB" id="D1CTC1"/>
<feature type="non-terminal residue" evidence="1">
    <location>
        <position position="170"/>
    </location>
</feature>
<protein>
    <submittedName>
        <fullName evidence="1">Uncharacterized protein</fullName>
    </submittedName>
</protein>
<name>D1CTC1_ENSAD</name>
<reference evidence="1" key="1">
    <citation type="submission" date="2006-02" db="EMBL/GenBank/DDBJ databases">
        <title>Sampling the accessory genome of the Sinorhizobium genus by suppressive subtractive hybridization.</title>
        <authorList>
            <person name="Moulin L."/>
            <person name="Ghazoui Z."/>
            <person name="Young P."/>
        </authorList>
    </citation>
    <scope>NUCLEOTIDE SEQUENCE</scope>
    <source>
        <strain evidence="1">LMG21331</strain>
    </source>
</reference>
<proteinExistence type="predicted"/>
<accession>D1CTC1</accession>
<dbReference type="EMBL" id="DQ403551">
    <property type="protein sequence ID" value="ABD75075.1"/>
    <property type="molecule type" value="Genomic_DNA"/>
</dbReference>
<sequence length="170" mass="18848">ELVRQPFRESLNMVKIGGRGHSEALTSAAFDRLIDFGRSLVANAHPTVGLVSLFSELQTKLHRERPEQKLHKRSIISFTDPVEDRIAEISQGFLARSEADGLIVGIAIFCAICVETSIQPSYGLEFETSNLSSTIIIECASYAAWKAIEESDPRLPFSMDTAVVEMNHRV</sequence>
<evidence type="ECO:0000313" key="1">
    <source>
        <dbReference type="EMBL" id="ABD75075.1"/>
    </source>
</evidence>
<feature type="non-terminal residue" evidence="1">
    <location>
        <position position="1"/>
    </location>
</feature>